<reference evidence="5 6" key="1">
    <citation type="submission" date="2016-10" db="EMBL/GenBank/DDBJ databases">
        <authorList>
            <person name="de Groot N.N."/>
        </authorList>
    </citation>
    <scope>NUCLEOTIDE SEQUENCE [LARGE SCALE GENOMIC DNA]</scope>
    <source>
        <strain evidence="5 6">ATCC 35022</strain>
    </source>
</reference>
<dbReference type="PANTHER" id="PTHR30154">
    <property type="entry name" value="LEUCINE-RESPONSIVE REGULATORY PROTEIN"/>
    <property type="match status" value="1"/>
</dbReference>
<dbReference type="GO" id="GO:0043200">
    <property type="term" value="P:response to amino acid"/>
    <property type="evidence" value="ECO:0007669"/>
    <property type="project" value="TreeGrafter"/>
</dbReference>
<feature type="domain" description="HTH asnC-type" evidence="4">
    <location>
        <begin position="4"/>
        <end position="65"/>
    </location>
</feature>
<dbReference type="InterPro" id="IPR036388">
    <property type="entry name" value="WH-like_DNA-bd_sf"/>
</dbReference>
<dbReference type="PRINTS" id="PR00033">
    <property type="entry name" value="HTHASNC"/>
</dbReference>
<dbReference type="PROSITE" id="PS50956">
    <property type="entry name" value="HTH_ASNC_2"/>
    <property type="match status" value="1"/>
</dbReference>
<dbReference type="InterPro" id="IPR011008">
    <property type="entry name" value="Dimeric_a/b-barrel"/>
</dbReference>
<dbReference type="Pfam" id="PF01037">
    <property type="entry name" value="AsnC_trans_reg"/>
    <property type="match status" value="1"/>
</dbReference>
<evidence type="ECO:0000313" key="5">
    <source>
        <dbReference type="EMBL" id="SDB12452.1"/>
    </source>
</evidence>
<keyword evidence="3" id="KW-0804">Transcription</keyword>
<dbReference type="SUPFAM" id="SSF54909">
    <property type="entry name" value="Dimeric alpha+beta barrel"/>
    <property type="match status" value="1"/>
</dbReference>
<dbReference type="InterPro" id="IPR036390">
    <property type="entry name" value="WH_DNA-bd_sf"/>
</dbReference>
<evidence type="ECO:0000256" key="1">
    <source>
        <dbReference type="ARBA" id="ARBA00023015"/>
    </source>
</evidence>
<organism evidence="5 6">
    <name type="scientific">Bauldia litoralis</name>
    <dbReference type="NCBI Taxonomy" id="665467"/>
    <lineage>
        <taxon>Bacteria</taxon>
        <taxon>Pseudomonadati</taxon>
        <taxon>Pseudomonadota</taxon>
        <taxon>Alphaproteobacteria</taxon>
        <taxon>Hyphomicrobiales</taxon>
        <taxon>Kaistiaceae</taxon>
        <taxon>Bauldia</taxon>
    </lineage>
</organism>
<dbReference type="OrthoDB" id="166264at2"/>
<accession>A0A1G6AVT9</accession>
<name>A0A1G6AVT9_9HYPH</name>
<dbReference type="SUPFAM" id="SSF46785">
    <property type="entry name" value="Winged helix' DNA-binding domain"/>
    <property type="match status" value="1"/>
</dbReference>
<sequence length="158" mass="17095">MAEPDAIDRRLLALLQADGRTPHAELARVVGLAVSSVNERVRKLGERGVITGVHASVSPEALGLDLLAVVFVGWSAPDVEKRFLDRVAEEPAVLECHHVTGAWNYLLKVRVRNTRMLEAFLAAVIKSVDGIERTETLIVLSSPKETATLATDPPAWAG</sequence>
<dbReference type="SMART" id="SM00344">
    <property type="entry name" value="HTH_ASNC"/>
    <property type="match status" value="1"/>
</dbReference>
<dbReference type="EMBL" id="FMXQ01000002">
    <property type="protein sequence ID" value="SDB12452.1"/>
    <property type="molecule type" value="Genomic_DNA"/>
</dbReference>
<dbReference type="AlphaFoldDB" id="A0A1G6AVT9"/>
<dbReference type="PANTHER" id="PTHR30154:SF53">
    <property type="entry name" value="HTH-TYPE TRANSCRIPTIONAL REGULATOR LRPC"/>
    <property type="match status" value="1"/>
</dbReference>
<proteinExistence type="predicted"/>
<keyword evidence="2" id="KW-0238">DNA-binding</keyword>
<dbReference type="RefSeq" id="WP_090875062.1">
    <property type="nucleotide sequence ID" value="NZ_FMXQ01000002.1"/>
</dbReference>
<dbReference type="Pfam" id="PF13404">
    <property type="entry name" value="HTH_AsnC-type"/>
    <property type="match status" value="1"/>
</dbReference>
<protein>
    <submittedName>
        <fullName evidence="5">Lrp/AsnC family transcriptional regulator, leucine-responsive regulatory protein</fullName>
    </submittedName>
</protein>
<dbReference type="STRING" id="665467.SAMN02982931_00924"/>
<dbReference type="InterPro" id="IPR019888">
    <property type="entry name" value="Tscrpt_reg_AsnC-like"/>
</dbReference>
<evidence type="ECO:0000256" key="2">
    <source>
        <dbReference type="ARBA" id="ARBA00023125"/>
    </source>
</evidence>
<dbReference type="InterPro" id="IPR000485">
    <property type="entry name" value="AsnC-type_HTH_dom"/>
</dbReference>
<dbReference type="Gene3D" id="1.10.10.10">
    <property type="entry name" value="Winged helix-like DNA-binding domain superfamily/Winged helix DNA-binding domain"/>
    <property type="match status" value="1"/>
</dbReference>
<gene>
    <name evidence="5" type="ORF">SAMN02982931_00924</name>
</gene>
<dbReference type="Proteomes" id="UP000199071">
    <property type="component" value="Unassembled WGS sequence"/>
</dbReference>
<evidence type="ECO:0000259" key="4">
    <source>
        <dbReference type="PROSITE" id="PS50956"/>
    </source>
</evidence>
<dbReference type="InterPro" id="IPR019887">
    <property type="entry name" value="Tscrpt_reg_AsnC/Lrp_C"/>
</dbReference>
<keyword evidence="6" id="KW-1185">Reference proteome</keyword>
<evidence type="ECO:0000313" key="6">
    <source>
        <dbReference type="Proteomes" id="UP000199071"/>
    </source>
</evidence>
<evidence type="ECO:0000256" key="3">
    <source>
        <dbReference type="ARBA" id="ARBA00023163"/>
    </source>
</evidence>
<dbReference type="Gene3D" id="3.30.70.920">
    <property type="match status" value="1"/>
</dbReference>
<dbReference type="GO" id="GO:0005829">
    <property type="term" value="C:cytosol"/>
    <property type="evidence" value="ECO:0007669"/>
    <property type="project" value="TreeGrafter"/>
</dbReference>
<keyword evidence="1" id="KW-0805">Transcription regulation</keyword>
<dbReference type="GO" id="GO:0043565">
    <property type="term" value="F:sequence-specific DNA binding"/>
    <property type="evidence" value="ECO:0007669"/>
    <property type="project" value="InterPro"/>
</dbReference>